<name>A0A1U7MXY7_9CYAN</name>
<dbReference type="AlphaFoldDB" id="A0A1U7MXY7"/>
<dbReference type="Proteomes" id="UP000186657">
    <property type="component" value="Unassembled WGS sequence"/>
</dbReference>
<evidence type="ECO:0000256" key="1">
    <source>
        <dbReference type="SAM" id="MobiDB-lite"/>
    </source>
</evidence>
<dbReference type="EMBL" id="MKZS01000001">
    <property type="protein sequence ID" value="OLT58585.1"/>
    <property type="molecule type" value="Genomic_DNA"/>
</dbReference>
<accession>A0A1U7MXY7</accession>
<organism evidence="2 3">
    <name type="scientific">Moorena bouillonii PNG</name>
    <dbReference type="NCBI Taxonomy" id="568701"/>
    <lineage>
        <taxon>Bacteria</taxon>
        <taxon>Bacillati</taxon>
        <taxon>Cyanobacteriota</taxon>
        <taxon>Cyanophyceae</taxon>
        <taxon>Coleofasciculales</taxon>
        <taxon>Coleofasciculaceae</taxon>
        <taxon>Moorena</taxon>
    </lineage>
</organism>
<protein>
    <submittedName>
        <fullName evidence="2">Uncharacterized protein</fullName>
    </submittedName>
</protein>
<evidence type="ECO:0000313" key="3">
    <source>
        <dbReference type="Proteomes" id="UP000186657"/>
    </source>
</evidence>
<sequence length="103" mass="11511">MIYSLGKREQGAGNRESGIGNRESGIGNRESGIGSSKKEIRGFFVEVFNPVITIYLVNLSLLSSYPEVRLVANLITGQTHHYGLGGFHHERLHQDTEQKVREK</sequence>
<feature type="region of interest" description="Disordered" evidence="1">
    <location>
        <begin position="1"/>
        <end position="34"/>
    </location>
</feature>
<feature type="compositionally biased region" description="Basic and acidic residues" evidence="1">
    <location>
        <begin position="1"/>
        <end position="10"/>
    </location>
</feature>
<comment type="caution">
    <text evidence="2">The sequence shown here is derived from an EMBL/GenBank/DDBJ whole genome shotgun (WGS) entry which is preliminary data.</text>
</comment>
<evidence type="ECO:0000313" key="2">
    <source>
        <dbReference type="EMBL" id="OLT58585.1"/>
    </source>
</evidence>
<proteinExistence type="predicted"/>
<keyword evidence="3" id="KW-1185">Reference proteome</keyword>
<reference evidence="2 3" key="1">
    <citation type="submission" date="2016-10" db="EMBL/GenBank/DDBJ databases">
        <title>Comparative genomics uncovers the prolific and rare metabolic potential of the cyanobacterial genus Moorea.</title>
        <authorList>
            <person name="Leao T."/>
            <person name="Castelao G."/>
            <person name="Korobeynikov A."/>
            <person name="Monroe E.A."/>
            <person name="Podell S."/>
            <person name="Glukhov E."/>
            <person name="Allen E."/>
            <person name="Gerwick W.H."/>
            <person name="Gerwick L."/>
        </authorList>
    </citation>
    <scope>NUCLEOTIDE SEQUENCE [LARGE SCALE GENOMIC DNA]</scope>
    <source>
        <strain evidence="2 3">PNG5-198</strain>
    </source>
</reference>
<gene>
    <name evidence="2" type="ORF">BJP37_05540</name>
</gene>
<dbReference type="RefSeq" id="WP_075897186.1">
    <property type="nucleotide sequence ID" value="NZ_MKZS01000001.1"/>
</dbReference>